<protein>
    <recommendedName>
        <fullName evidence="1">BTB domain-containing protein</fullName>
    </recommendedName>
</protein>
<dbReference type="EMBL" id="PJQM01002816">
    <property type="protein sequence ID" value="RCH92589.1"/>
    <property type="molecule type" value="Genomic_DNA"/>
</dbReference>
<dbReference type="InterPro" id="IPR000210">
    <property type="entry name" value="BTB/POZ_dom"/>
</dbReference>
<evidence type="ECO:0000313" key="2">
    <source>
        <dbReference type="EMBL" id="RCH92589.1"/>
    </source>
</evidence>
<evidence type="ECO:0000313" key="3">
    <source>
        <dbReference type="Proteomes" id="UP000253551"/>
    </source>
</evidence>
<gene>
    <name evidence="2" type="ORF">CU098_009964</name>
</gene>
<evidence type="ECO:0000259" key="1">
    <source>
        <dbReference type="PROSITE" id="PS50097"/>
    </source>
</evidence>
<dbReference type="Gene3D" id="3.30.710.10">
    <property type="entry name" value="Potassium Channel Kv1.1, Chain A"/>
    <property type="match status" value="1"/>
</dbReference>
<sequence length="256" mass="29544">MIILDALVIQSESLGLYDIPQPQFSLEFSRFLNNPELSDFIIVPSNGQELHVHQLILVTRWPHFHNLYRSGMMETHNGRMHVPESYEVVMALLKYLYNDCLDENESCVVLCDLLVLANMYLLNKLKKMCCLALYRHHLTIPQCGMIFEKAIMAEETGLRLLVLDFMFRHYGAVLKSEVLMHMSPFVRQQFLEAVPDEAVLEVNQRSNSTQSIFKSTSATAIPLSTRQTMKFTDNNRLFQRESIGRLLRDGEETLVS</sequence>
<feature type="domain" description="BTB" evidence="1">
    <location>
        <begin position="38"/>
        <end position="105"/>
    </location>
</feature>
<comment type="caution">
    <text evidence="2">The sequence shown here is derived from an EMBL/GenBank/DDBJ whole genome shotgun (WGS) entry which is preliminary data.</text>
</comment>
<proteinExistence type="predicted"/>
<dbReference type="Proteomes" id="UP000253551">
    <property type="component" value="Unassembled WGS sequence"/>
</dbReference>
<dbReference type="PANTHER" id="PTHR24413">
    <property type="entry name" value="SPECKLE-TYPE POZ PROTEIN"/>
    <property type="match status" value="1"/>
</dbReference>
<dbReference type="STRING" id="4846.A0A367JRW5"/>
<dbReference type="OrthoDB" id="432528at2759"/>
<dbReference type="SUPFAM" id="SSF54695">
    <property type="entry name" value="POZ domain"/>
    <property type="match status" value="1"/>
</dbReference>
<dbReference type="AlphaFoldDB" id="A0A367JRW5"/>
<dbReference type="Pfam" id="PF00651">
    <property type="entry name" value="BTB"/>
    <property type="match status" value="1"/>
</dbReference>
<name>A0A367JRW5_RHIST</name>
<dbReference type="InterPro" id="IPR011333">
    <property type="entry name" value="SKP1/BTB/POZ_sf"/>
</dbReference>
<reference evidence="2 3" key="1">
    <citation type="journal article" date="2018" name="G3 (Bethesda)">
        <title>Phylogenetic and Phylogenomic Definition of Rhizopus Species.</title>
        <authorList>
            <person name="Gryganskyi A.P."/>
            <person name="Golan J."/>
            <person name="Dolatabadi S."/>
            <person name="Mondo S."/>
            <person name="Robb S."/>
            <person name="Idnurm A."/>
            <person name="Muszewska A."/>
            <person name="Steczkiewicz K."/>
            <person name="Masonjones S."/>
            <person name="Liao H.L."/>
            <person name="Gajdeczka M.T."/>
            <person name="Anike F."/>
            <person name="Vuek A."/>
            <person name="Anishchenko I.M."/>
            <person name="Voigt K."/>
            <person name="de Hoog G.S."/>
            <person name="Smith M.E."/>
            <person name="Heitman J."/>
            <person name="Vilgalys R."/>
            <person name="Stajich J.E."/>
        </authorList>
    </citation>
    <scope>NUCLEOTIDE SEQUENCE [LARGE SCALE GENOMIC DNA]</scope>
    <source>
        <strain evidence="2 3">LSU 92-RS-03</strain>
    </source>
</reference>
<dbReference type="SMART" id="SM00225">
    <property type="entry name" value="BTB"/>
    <property type="match status" value="1"/>
</dbReference>
<keyword evidence="3" id="KW-1185">Reference proteome</keyword>
<organism evidence="2 3">
    <name type="scientific">Rhizopus stolonifer</name>
    <name type="common">Rhizopus nigricans</name>
    <dbReference type="NCBI Taxonomy" id="4846"/>
    <lineage>
        <taxon>Eukaryota</taxon>
        <taxon>Fungi</taxon>
        <taxon>Fungi incertae sedis</taxon>
        <taxon>Mucoromycota</taxon>
        <taxon>Mucoromycotina</taxon>
        <taxon>Mucoromycetes</taxon>
        <taxon>Mucorales</taxon>
        <taxon>Mucorineae</taxon>
        <taxon>Rhizopodaceae</taxon>
        <taxon>Rhizopus</taxon>
    </lineage>
</organism>
<dbReference type="PROSITE" id="PS50097">
    <property type="entry name" value="BTB"/>
    <property type="match status" value="1"/>
</dbReference>
<accession>A0A367JRW5</accession>